<dbReference type="KEGG" id="plei:Q9312_06930"/>
<evidence type="ECO:0000313" key="2">
    <source>
        <dbReference type="EMBL" id="WMS88641.1"/>
    </source>
</evidence>
<sequence>MKAIAIATNFLFALALLALLMQNQKLSEQVHQLSSSIHAIEAANQAQQLNTASAQDSYQKSNSNNYPSSFVVNDESKKALLRDIKNTIRQELSKDNLPTKQIAKESQLSPDKILQAQQKTEQLLSAGQISEAQLENFYLSLRQLPHEERQRSLQRLAKAINQGLLKVQ</sequence>
<evidence type="ECO:0008006" key="4">
    <source>
        <dbReference type="Google" id="ProtNLM"/>
    </source>
</evidence>
<evidence type="ECO:0000256" key="1">
    <source>
        <dbReference type="SAM" id="SignalP"/>
    </source>
</evidence>
<keyword evidence="1" id="KW-0732">Signal</keyword>
<name>A0AA51RVP9_9GAMM</name>
<gene>
    <name evidence="2" type="ORF">Q9312_06930</name>
</gene>
<feature type="signal peptide" evidence="1">
    <location>
        <begin position="1"/>
        <end position="18"/>
    </location>
</feature>
<accession>A0AA51RVP9</accession>
<keyword evidence="3" id="KW-1185">Reference proteome</keyword>
<proteinExistence type="predicted"/>
<dbReference type="Proteomes" id="UP001239782">
    <property type="component" value="Chromosome"/>
</dbReference>
<protein>
    <recommendedName>
        <fullName evidence="4">DUF4168 domain-containing protein</fullName>
    </recommendedName>
</protein>
<dbReference type="RefSeq" id="WP_309203859.1">
    <property type="nucleotide sequence ID" value="NZ_CP133548.1"/>
</dbReference>
<evidence type="ECO:0000313" key="3">
    <source>
        <dbReference type="Proteomes" id="UP001239782"/>
    </source>
</evidence>
<organism evidence="2 3">
    <name type="scientific">Pleionea litopenaei</name>
    <dbReference type="NCBI Taxonomy" id="3070815"/>
    <lineage>
        <taxon>Bacteria</taxon>
        <taxon>Pseudomonadati</taxon>
        <taxon>Pseudomonadota</taxon>
        <taxon>Gammaproteobacteria</taxon>
        <taxon>Oceanospirillales</taxon>
        <taxon>Pleioneaceae</taxon>
        <taxon>Pleionea</taxon>
    </lineage>
</organism>
<dbReference type="EMBL" id="CP133548">
    <property type="protein sequence ID" value="WMS88641.1"/>
    <property type="molecule type" value="Genomic_DNA"/>
</dbReference>
<dbReference type="AlphaFoldDB" id="A0AA51RVP9"/>
<reference evidence="2 3" key="1">
    <citation type="submission" date="2023-08" db="EMBL/GenBank/DDBJ databases">
        <title>Pleionea litopenaei sp. nov., isolated from stomach of juvenile Litopenaeus vannamei.</title>
        <authorList>
            <person name="Rho A.M."/>
            <person name="Hwang C.Y."/>
        </authorList>
    </citation>
    <scope>NUCLEOTIDE SEQUENCE [LARGE SCALE GENOMIC DNA]</scope>
    <source>
        <strain evidence="2 3">HL-JVS1</strain>
    </source>
</reference>
<feature type="chain" id="PRO_5041448065" description="DUF4168 domain-containing protein" evidence="1">
    <location>
        <begin position="19"/>
        <end position="168"/>
    </location>
</feature>